<dbReference type="RefSeq" id="WP_004267073.1">
    <property type="nucleotide sequence ID" value="NC_013922.1"/>
</dbReference>
<dbReference type="InterPro" id="IPR008995">
    <property type="entry name" value="Mo/tungstate-bd_C_term_dom"/>
</dbReference>
<proteinExistence type="inferred from homology"/>
<dbReference type="KEGG" id="nmg:Nmag_0082"/>
<dbReference type="Gene3D" id="2.40.50.140">
    <property type="entry name" value="Nucleic acid-binding proteins"/>
    <property type="match status" value="1"/>
</dbReference>
<dbReference type="STRING" id="547559.Nmag_0082"/>
<comment type="subunit">
    <text evidence="7">The complex is composed of two ATP-binding proteins (WtpC), two transmembrane proteins (WtpB) and a solute-binding protein (WtpA).</text>
</comment>
<dbReference type="PANTHER" id="PTHR42781">
    <property type="entry name" value="SPERMIDINE/PUTRESCINE IMPORT ATP-BINDING PROTEIN POTA"/>
    <property type="match status" value="1"/>
</dbReference>
<protein>
    <recommendedName>
        <fullName evidence="9">Molybdate/tungstate import ATP-binding protein WtpC</fullName>
        <ecNumber evidence="8">7.3.2.6</ecNumber>
    </recommendedName>
</protein>
<dbReference type="GO" id="GO:0016887">
    <property type="term" value="F:ATP hydrolysis activity"/>
    <property type="evidence" value="ECO:0007669"/>
    <property type="project" value="InterPro"/>
</dbReference>
<reference evidence="13" key="4">
    <citation type="submission" date="2016-09" db="EMBL/GenBank/DDBJ databases">
        <authorList>
            <person name="Pfeiffer F."/>
        </authorList>
    </citation>
    <scope>NUCLEOTIDE SEQUENCE</scope>
    <source>
        <strain evidence="13">ATCC 43099</strain>
    </source>
</reference>
<keyword evidence="5 13" id="KW-0067">ATP-binding</keyword>
<dbReference type="eggNOG" id="arCOG00177">
    <property type="taxonomic scope" value="Archaea"/>
</dbReference>
<accession>D3SVW2</accession>
<evidence type="ECO:0000256" key="9">
    <source>
        <dbReference type="ARBA" id="ARBA00041133"/>
    </source>
</evidence>
<dbReference type="PANTHER" id="PTHR42781:SF4">
    <property type="entry name" value="SPERMIDINE_PUTRESCINE IMPORT ATP-BINDING PROTEIN POTA"/>
    <property type="match status" value="1"/>
</dbReference>
<dbReference type="GO" id="GO:0005524">
    <property type="term" value="F:ATP binding"/>
    <property type="evidence" value="ECO:0007669"/>
    <property type="project" value="UniProtKB-KW"/>
</dbReference>
<dbReference type="Proteomes" id="UP000011543">
    <property type="component" value="Unassembled WGS sequence"/>
</dbReference>
<feature type="domain" description="ABC transporter" evidence="12">
    <location>
        <begin position="4"/>
        <end position="234"/>
    </location>
</feature>
<dbReference type="InterPro" id="IPR017871">
    <property type="entry name" value="ABC_transporter-like_CS"/>
</dbReference>
<evidence type="ECO:0000256" key="7">
    <source>
        <dbReference type="ARBA" id="ARBA00038781"/>
    </source>
</evidence>
<dbReference type="PROSITE" id="PS00211">
    <property type="entry name" value="ABC_TRANSPORTER_1"/>
    <property type="match status" value="1"/>
</dbReference>
<organism evidence="13 15">
    <name type="scientific">Natrialba magadii (strain ATCC 43099 / DSM 3394 / CCM 3739 / CIP 104546 / IAM 13178 / JCM 8861 / NBRC 102185 / NCIMB 2190 / MS3)</name>
    <name type="common">Natronobacterium magadii</name>
    <dbReference type="NCBI Taxonomy" id="547559"/>
    <lineage>
        <taxon>Archaea</taxon>
        <taxon>Methanobacteriati</taxon>
        <taxon>Methanobacteriota</taxon>
        <taxon>Stenosarchaea group</taxon>
        <taxon>Halobacteria</taxon>
        <taxon>Halobacteriales</taxon>
        <taxon>Natrialbaceae</taxon>
        <taxon>Natrialba</taxon>
    </lineage>
</organism>
<dbReference type="GeneID" id="8822901"/>
<dbReference type="GO" id="GO:1901238">
    <property type="term" value="F:ABC-type tungstate transporter activity"/>
    <property type="evidence" value="ECO:0007669"/>
    <property type="project" value="UniProtKB-EC"/>
</dbReference>
<evidence type="ECO:0000256" key="4">
    <source>
        <dbReference type="ARBA" id="ARBA00022741"/>
    </source>
</evidence>
<dbReference type="InterPro" id="IPR003593">
    <property type="entry name" value="AAA+_ATPase"/>
</dbReference>
<dbReference type="InterPro" id="IPR050093">
    <property type="entry name" value="ABC_SmlMolc_Importer"/>
</dbReference>
<evidence type="ECO:0000256" key="6">
    <source>
        <dbReference type="ARBA" id="ARBA00038307"/>
    </source>
</evidence>
<comment type="subcellular location">
    <subcellularLocation>
        <location evidence="1">Cell membrane</location>
        <topology evidence="1">Peripheral membrane protein</topology>
    </subcellularLocation>
</comment>
<reference evidence="13 15" key="2">
    <citation type="journal article" date="2012" name="BMC Genomics">
        <title>A comparative genomics perspective on the genetic content of the alkaliphilic haloarchaeon Natrialba magadii ATCC 43099T.</title>
        <authorList>
            <person name="Siddaramappa S."/>
            <person name="Challacombe J.F."/>
            <person name="Decastro R.E."/>
            <person name="Pfeiffer F."/>
            <person name="Sastre D.E."/>
            <person name="Gimenez M.I."/>
            <person name="Paggi R.A."/>
            <person name="Detter J.C."/>
            <person name="Davenport K.W."/>
            <person name="Goodwin L.A."/>
            <person name="Kyrpides N."/>
            <person name="Tapia R."/>
            <person name="Pitluck S."/>
            <person name="Lucas S."/>
            <person name="Woyke T."/>
            <person name="Maupin-Furlow J.A."/>
        </authorList>
    </citation>
    <scope>NUCLEOTIDE SEQUENCE [LARGE SCALE GENOMIC DNA]</scope>
    <source>
        <strain evidence="13">ATCC 43099</strain>
        <strain evidence="15">ATCC 43099 / DSM 3394 / CCM 3739 / CIP 104546 / IAM 13178 / JCM 8861 / NBRC 102185 / NCIMB 2190 / MS3</strain>
    </source>
</reference>
<reference evidence="15" key="1">
    <citation type="submission" date="2010-02" db="EMBL/GenBank/DDBJ databases">
        <title>Complete sequence of chromosome of Natrialba magadii ATCC 43099.</title>
        <authorList>
            <consortium name="US DOE Joint Genome Institute"/>
            <person name="Lucas S."/>
            <person name="Copeland A."/>
            <person name="Lapidus A."/>
            <person name="Cheng J.-F."/>
            <person name="Bruce D."/>
            <person name="Goodwin L."/>
            <person name="Pitluck S."/>
            <person name="Davenport K."/>
            <person name="Saunders E."/>
            <person name="Detter J.C."/>
            <person name="Han C."/>
            <person name="Tapia R."/>
            <person name="Land M."/>
            <person name="Hauser L."/>
            <person name="Kyrpides N."/>
            <person name="Mikhailova N."/>
            <person name="De Castro R.E."/>
            <person name="Maupin-Furlow J.A."/>
            <person name="Woyke T."/>
        </authorList>
    </citation>
    <scope>NUCLEOTIDE SEQUENCE [LARGE SCALE GENOMIC DNA]</scope>
    <source>
        <strain evidence="15">ATCC 43099 / DSM 3394 / CCM 3739 / CIP 104546 / IAM 13178 / JCM 8861 / NBRC 102185 / NCIMB 2190 / MS3</strain>
    </source>
</reference>
<dbReference type="FunFam" id="3.40.50.300:FF:000425">
    <property type="entry name" value="Probable ABC transporter, ATP-binding subunit"/>
    <property type="match status" value="1"/>
</dbReference>
<dbReference type="Gene3D" id="3.40.50.300">
    <property type="entry name" value="P-loop containing nucleotide triphosphate hydrolases"/>
    <property type="match status" value="1"/>
</dbReference>
<dbReference type="InterPro" id="IPR013611">
    <property type="entry name" value="Transp-assoc_OB_typ2"/>
</dbReference>
<evidence type="ECO:0000313" key="13">
    <source>
        <dbReference type="EMBL" id="ADD03681.1"/>
    </source>
</evidence>
<keyword evidence="3" id="KW-0500">Molybdenum</keyword>
<dbReference type="Pfam" id="PF08402">
    <property type="entry name" value="TOBE_2"/>
    <property type="match status" value="1"/>
</dbReference>
<evidence type="ECO:0000313" key="15">
    <source>
        <dbReference type="Proteomes" id="UP000001879"/>
    </source>
</evidence>
<evidence type="ECO:0000256" key="3">
    <source>
        <dbReference type="ARBA" id="ARBA00022505"/>
    </source>
</evidence>
<evidence type="ECO:0000256" key="10">
    <source>
        <dbReference type="ARBA" id="ARBA00047936"/>
    </source>
</evidence>
<dbReference type="OrthoDB" id="18368at2157"/>
<evidence type="ECO:0000256" key="1">
    <source>
        <dbReference type="ARBA" id="ARBA00004202"/>
    </source>
</evidence>
<dbReference type="SUPFAM" id="SSF52540">
    <property type="entry name" value="P-loop containing nucleoside triphosphate hydrolases"/>
    <property type="match status" value="1"/>
</dbReference>
<sequence length="367" mass="40374">MSVLQVENVRKEYDDVLAVEDASFTVEDGEFVSILGPSGSGKSTMLRMVAGFESPTSGDIRINGENVVGVPSFERDTNMVFQNLALFPHLTVAENIAFGLKRRGVGREEREKRIEDILEVVELSGYGDRDIDQMSGGEQQRIALARAIVNEPSIILLDEPLASLDRKLRQHMKFELQRIQEETGITFLYVTHDQEVAMSISDRMVILNEGQIEQKGSVQDIYDRPETRFVAQFMGDLNSVTGTVVDQTADTIEFEIGDTSATVPYDDGTTVAAGDTIDIGIRPSHADLVPPSTGGIMSGTVTNHIYAGDEMVYTVDIGQEVFQVETEADSFETGDTVALSWDAEQTFLFNDGQNVSVRDEQAVQLEG</sequence>
<dbReference type="AlphaFoldDB" id="D3SVW2"/>
<keyword evidence="2" id="KW-0813">Transport</keyword>
<evidence type="ECO:0000259" key="12">
    <source>
        <dbReference type="PROSITE" id="PS50893"/>
    </source>
</evidence>
<dbReference type="InterPro" id="IPR003439">
    <property type="entry name" value="ABC_transporter-like_ATP-bd"/>
</dbReference>
<evidence type="ECO:0000256" key="5">
    <source>
        <dbReference type="ARBA" id="ARBA00022840"/>
    </source>
</evidence>
<dbReference type="Proteomes" id="UP000001879">
    <property type="component" value="Chromosome"/>
</dbReference>
<comment type="function">
    <text evidence="11">Part of the ABC transporter complex WtpABC involved in molybdate/tungstate import. Responsible for energy coupling to the transport system.</text>
</comment>
<dbReference type="GO" id="GO:0043190">
    <property type="term" value="C:ATP-binding cassette (ABC) transporter complex"/>
    <property type="evidence" value="ECO:0007669"/>
    <property type="project" value="InterPro"/>
</dbReference>
<evidence type="ECO:0000256" key="11">
    <source>
        <dbReference type="ARBA" id="ARBA00057369"/>
    </source>
</evidence>
<dbReference type="PROSITE" id="PS50893">
    <property type="entry name" value="ABC_TRANSPORTER_2"/>
    <property type="match status" value="1"/>
</dbReference>
<name>D3SVW2_NATMM</name>
<reference evidence="14 16" key="3">
    <citation type="journal article" date="2014" name="PLoS Genet.">
        <title>Phylogenetically driven sequencing of extremely halophilic archaea reveals strategies for static and dynamic osmo-response.</title>
        <authorList>
            <person name="Becker E.A."/>
            <person name="Seitzer P.M."/>
            <person name="Tritt A."/>
            <person name="Larsen D."/>
            <person name="Krusor M."/>
            <person name="Yao A.I."/>
            <person name="Wu D."/>
            <person name="Madern D."/>
            <person name="Eisen J.A."/>
            <person name="Darling A.E."/>
            <person name="Facciotti M.T."/>
        </authorList>
    </citation>
    <scope>NUCLEOTIDE SEQUENCE [LARGE SCALE GENOMIC DNA]</scope>
    <source>
        <strain evidence="16">ATCC 43099 / DSM 3394 / CCM 3739 / CIP 104546 / IAM 13178 / JCM 8861 / NBRC 102185 / NCIMB 2190 / MS3</strain>
        <strain evidence="14">MS-3</strain>
    </source>
</reference>
<evidence type="ECO:0000313" key="14">
    <source>
        <dbReference type="EMBL" id="ELY34446.1"/>
    </source>
</evidence>
<dbReference type="InterPro" id="IPR027417">
    <property type="entry name" value="P-loop_NTPase"/>
</dbReference>
<dbReference type="SMART" id="SM00382">
    <property type="entry name" value="AAA"/>
    <property type="match status" value="1"/>
</dbReference>
<keyword evidence="4" id="KW-0547">Nucleotide-binding</keyword>
<gene>
    <name evidence="13" type="ordered locus">Nmag_0082</name>
    <name evidence="14" type="ORF">C500_00887</name>
</gene>
<dbReference type="Pfam" id="PF00005">
    <property type="entry name" value="ABC_tran"/>
    <property type="match status" value="1"/>
</dbReference>
<dbReference type="EMBL" id="CP001932">
    <property type="protein sequence ID" value="ADD03681.1"/>
    <property type="molecule type" value="Genomic_DNA"/>
</dbReference>
<comment type="catalytic activity">
    <reaction evidence="10">
        <text>tungstate(in) + ATP + H2O = tungstate(out) + ADP + phosphate + H(+)</text>
        <dbReference type="Rhea" id="RHEA:35027"/>
        <dbReference type="ChEBI" id="CHEBI:15377"/>
        <dbReference type="ChEBI" id="CHEBI:15378"/>
        <dbReference type="ChEBI" id="CHEBI:30616"/>
        <dbReference type="ChEBI" id="CHEBI:43474"/>
        <dbReference type="ChEBI" id="CHEBI:46502"/>
        <dbReference type="ChEBI" id="CHEBI:456216"/>
        <dbReference type="EC" id="7.3.2.6"/>
    </reaction>
</comment>
<evidence type="ECO:0000256" key="2">
    <source>
        <dbReference type="ARBA" id="ARBA00022448"/>
    </source>
</evidence>
<evidence type="ECO:0000313" key="16">
    <source>
        <dbReference type="Proteomes" id="UP000011543"/>
    </source>
</evidence>
<dbReference type="HOGENOM" id="CLU_000604_1_1_2"/>
<dbReference type="EC" id="7.3.2.6" evidence="8"/>
<evidence type="ECO:0000256" key="8">
    <source>
        <dbReference type="ARBA" id="ARBA00039025"/>
    </source>
</evidence>
<comment type="similarity">
    <text evidence="6">Belongs to the ABC transporter superfamily. Sulfate/tungstate importer (TC 3.A.1.6) family.</text>
</comment>
<dbReference type="PaxDb" id="547559-Nmag_0082"/>
<dbReference type="EMBL" id="AOHS01000007">
    <property type="protein sequence ID" value="ELY34446.1"/>
    <property type="molecule type" value="Genomic_DNA"/>
</dbReference>
<keyword evidence="15" id="KW-1185">Reference proteome</keyword>
<dbReference type="Gene3D" id="2.40.50.100">
    <property type="match status" value="1"/>
</dbReference>
<dbReference type="InterPro" id="IPR012340">
    <property type="entry name" value="NA-bd_OB-fold"/>
</dbReference>
<dbReference type="PATRIC" id="fig|547559.17.peg.168"/>
<dbReference type="SUPFAM" id="SSF50331">
    <property type="entry name" value="MOP-like"/>
    <property type="match status" value="1"/>
</dbReference>